<name>A0A397UZE7_9GLOM</name>
<dbReference type="EMBL" id="QKWP01000973">
    <property type="protein sequence ID" value="RIB12963.1"/>
    <property type="molecule type" value="Genomic_DNA"/>
</dbReference>
<accession>A0A397UZE7</accession>
<protein>
    <submittedName>
        <fullName evidence="3">Uncharacterized protein</fullName>
    </submittedName>
</protein>
<feature type="region of interest" description="Disordered" evidence="1">
    <location>
        <begin position="32"/>
        <end position="61"/>
    </location>
</feature>
<comment type="caution">
    <text evidence="3">The sequence shown here is derived from an EMBL/GenBank/DDBJ whole genome shotgun (WGS) entry which is preliminary data.</text>
</comment>
<sequence>MSALINTKKSSRHFFLILFGFITKDSSAEKSEEKLTEKSAEKSIKKSAKKSVKKQRKQKHRLKECGTDNDPCIRVNELSAPCNQTLPPPTSKVSMYEVTSYGNGALCNCNRLYYETLQSCTCCMENNSSYKVSIQPLRDWRESCKKFGTRFTDFPPFEVTPYSQLEGGNSTTNTTKIVPLSDSNNVAFDILLSICVIETVLIIAGVVFYIFFRKCFFGSKKLNESNTKKLQNEDILNILNSNNQLENQLLFQKFLQFLQSQKQTNSQNETIPI</sequence>
<evidence type="ECO:0000313" key="3">
    <source>
        <dbReference type="EMBL" id="RIB12963.1"/>
    </source>
</evidence>
<feature type="transmembrane region" description="Helical" evidence="2">
    <location>
        <begin position="190"/>
        <end position="212"/>
    </location>
</feature>
<dbReference type="OrthoDB" id="2423770at2759"/>
<evidence type="ECO:0000313" key="4">
    <source>
        <dbReference type="Proteomes" id="UP000266673"/>
    </source>
</evidence>
<keyword evidence="2" id="KW-0472">Membrane</keyword>
<feature type="compositionally biased region" description="Basic and acidic residues" evidence="1">
    <location>
        <begin position="32"/>
        <end position="44"/>
    </location>
</feature>
<proteinExistence type="predicted"/>
<evidence type="ECO:0000256" key="1">
    <source>
        <dbReference type="SAM" id="MobiDB-lite"/>
    </source>
</evidence>
<dbReference type="AlphaFoldDB" id="A0A397UZE7"/>
<gene>
    <name evidence="3" type="ORF">C2G38_2041380</name>
</gene>
<reference evidence="3 4" key="1">
    <citation type="submission" date="2018-06" db="EMBL/GenBank/DDBJ databases">
        <title>Comparative genomics reveals the genomic features of Rhizophagus irregularis, R. cerebriforme, R. diaphanum and Gigaspora rosea, and their symbiotic lifestyle signature.</title>
        <authorList>
            <person name="Morin E."/>
            <person name="San Clemente H."/>
            <person name="Chen E.C.H."/>
            <person name="De La Providencia I."/>
            <person name="Hainaut M."/>
            <person name="Kuo A."/>
            <person name="Kohler A."/>
            <person name="Murat C."/>
            <person name="Tang N."/>
            <person name="Roy S."/>
            <person name="Loubradou J."/>
            <person name="Henrissat B."/>
            <person name="Grigoriev I.V."/>
            <person name="Corradi N."/>
            <person name="Roux C."/>
            <person name="Martin F.M."/>
        </authorList>
    </citation>
    <scope>NUCLEOTIDE SEQUENCE [LARGE SCALE GENOMIC DNA]</scope>
    <source>
        <strain evidence="3 4">DAOM 194757</strain>
    </source>
</reference>
<keyword evidence="4" id="KW-1185">Reference proteome</keyword>
<evidence type="ECO:0000256" key="2">
    <source>
        <dbReference type="SAM" id="Phobius"/>
    </source>
</evidence>
<keyword evidence="2" id="KW-1133">Transmembrane helix</keyword>
<keyword evidence="2" id="KW-0812">Transmembrane</keyword>
<dbReference type="Proteomes" id="UP000266673">
    <property type="component" value="Unassembled WGS sequence"/>
</dbReference>
<organism evidence="3 4">
    <name type="scientific">Gigaspora rosea</name>
    <dbReference type="NCBI Taxonomy" id="44941"/>
    <lineage>
        <taxon>Eukaryota</taxon>
        <taxon>Fungi</taxon>
        <taxon>Fungi incertae sedis</taxon>
        <taxon>Mucoromycota</taxon>
        <taxon>Glomeromycotina</taxon>
        <taxon>Glomeromycetes</taxon>
        <taxon>Diversisporales</taxon>
        <taxon>Gigasporaceae</taxon>
        <taxon>Gigaspora</taxon>
    </lineage>
</organism>
<feature type="compositionally biased region" description="Basic residues" evidence="1">
    <location>
        <begin position="45"/>
        <end position="61"/>
    </location>
</feature>